<accession>A0AAD4YF26</accession>
<sequence length="221" mass="25514">MNCSTPGLPVHHQLLEFTQTHIHRVMDKPTRILCPWDFPGKNITVGCNFLLNGIFLTQGTNPRILRVSYIGRFIEIQSVYNKLHILSVYNLMSWMYAYTRETITKIKDLPHPGIEPSSPAFPADALPFEPPRFIVCVIIFHNAVACQCQQMGVFWHAFLNFLCSEHKECESHDSESVVVEFEEKDEVWEDGATTRHQRRASLNDYMEKKLLLTPFDCDVSK</sequence>
<gene>
    <name evidence="1" type="ORF">MG293_000920</name>
</gene>
<name>A0AAD4YF26_OVIAM</name>
<keyword evidence="2" id="KW-1185">Reference proteome</keyword>
<reference evidence="1" key="1">
    <citation type="submission" date="2022-03" db="EMBL/GenBank/DDBJ databases">
        <title>Genomic analyses of argali, domestic sheep and their hybrids provide insights into chromosomal evolution, heterosis and genetic basis of agronomic traits.</title>
        <authorList>
            <person name="Li M."/>
        </authorList>
    </citation>
    <scope>NUCLEOTIDE SEQUENCE</scope>
    <source>
        <strain evidence="1">CAU-MHL-2022a</strain>
        <tissue evidence="1">Skin</tissue>
    </source>
</reference>
<organism evidence="1 2">
    <name type="scientific">Ovis ammon polii</name>
    <dbReference type="NCBI Taxonomy" id="230172"/>
    <lineage>
        <taxon>Eukaryota</taxon>
        <taxon>Metazoa</taxon>
        <taxon>Chordata</taxon>
        <taxon>Craniata</taxon>
        <taxon>Vertebrata</taxon>
        <taxon>Euteleostomi</taxon>
        <taxon>Mammalia</taxon>
        <taxon>Eutheria</taxon>
        <taxon>Laurasiatheria</taxon>
        <taxon>Artiodactyla</taxon>
        <taxon>Ruminantia</taxon>
        <taxon>Pecora</taxon>
        <taxon>Bovidae</taxon>
        <taxon>Caprinae</taxon>
        <taxon>Ovis</taxon>
    </lineage>
</organism>
<evidence type="ECO:0000313" key="2">
    <source>
        <dbReference type="Proteomes" id="UP001214576"/>
    </source>
</evidence>
<evidence type="ECO:0000313" key="1">
    <source>
        <dbReference type="EMBL" id="KAI4548590.1"/>
    </source>
</evidence>
<dbReference type="EMBL" id="JAKZEL010000001">
    <property type="protein sequence ID" value="KAI4548590.1"/>
    <property type="molecule type" value="Genomic_DNA"/>
</dbReference>
<dbReference type="Proteomes" id="UP001214576">
    <property type="component" value="Unassembled WGS sequence"/>
</dbReference>
<proteinExistence type="predicted"/>
<comment type="caution">
    <text evidence="1">The sequence shown here is derived from an EMBL/GenBank/DDBJ whole genome shotgun (WGS) entry which is preliminary data.</text>
</comment>
<dbReference type="AlphaFoldDB" id="A0AAD4YF26"/>
<protein>
    <submittedName>
        <fullName evidence="1">Uncharacterized protein</fullName>
    </submittedName>
</protein>